<gene>
    <name evidence="1" type="ORF">SK128_025843</name>
</gene>
<evidence type="ECO:0000313" key="2">
    <source>
        <dbReference type="Proteomes" id="UP001381693"/>
    </source>
</evidence>
<protein>
    <submittedName>
        <fullName evidence="1">Uncharacterized protein</fullName>
    </submittedName>
</protein>
<reference evidence="1 2" key="1">
    <citation type="submission" date="2023-11" db="EMBL/GenBank/DDBJ databases">
        <title>Halocaridina rubra genome assembly.</title>
        <authorList>
            <person name="Smith C."/>
        </authorList>
    </citation>
    <scope>NUCLEOTIDE SEQUENCE [LARGE SCALE GENOMIC DNA]</scope>
    <source>
        <strain evidence="1">EP-1</strain>
        <tissue evidence="1">Whole</tissue>
    </source>
</reference>
<dbReference type="Proteomes" id="UP001381693">
    <property type="component" value="Unassembled WGS sequence"/>
</dbReference>
<dbReference type="AlphaFoldDB" id="A0AAN9A8V8"/>
<name>A0AAN9A8V8_HALRR</name>
<feature type="non-terminal residue" evidence="1">
    <location>
        <position position="1"/>
    </location>
</feature>
<sequence>RSTILQMLWVMGEWARTIDEGGVVDVIYMDFQNAFDKPDKCKHLKISKSRRAPEDTEYYSDKQSTERVKVMKATFEKNLGIITDSHLTFKANAHKIMNKINQIMVMI</sequence>
<dbReference type="EMBL" id="JAXCGZ010007814">
    <property type="protein sequence ID" value="KAK7078474.1"/>
    <property type="molecule type" value="Genomic_DNA"/>
</dbReference>
<proteinExistence type="predicted"/>
<evidence type="ECO:0000313" key="1">
    <source>
        <dbReference type="EMBL" id="KAK7078474.1"/>
    </source>
</evidence>
<keyword evidence="2" id="KW-1185">Reference proteome</keyword>
<comment type="caution">
    <text evidence="1">The sequence shown here is derived from an EMBL/GenBank/DDBJ whole genome shotgun (WGS) entry which is preliminary data.</text>
</comment>
<accession>A0AAN9A8V8</accession>
<organism evidence="1 2">
    <name type="scientific">Halocaridina rubra</name>
    <name type="common">Hawaiian red shrimp</name>
    <dbReference type="NCBI Taxonomy" id="373956"/>
    <lineage>
        <taxon>Eukaryota</taxon>
        <taxon>Metazoa</taxon>
        <taxon>Ecdysozoa</taxon>
        <taxon>Arthropoda</taxon>
        <taxon>Crustacea</taxon>
        <taxon>Multicrustacea</taxon>
        <taxon>Malacostraca</taxon>
        <taxon>Eumalacostraca</taxon>
        <taxon>Eucarida</taxon>
        <taxon>Decapoda</taxon>
        <taxon>Pleocyemata</taxon>
        <taxon>Caridea</taxon>
        <taxon>Atyoidea</taxon>
        <taxon>Atyidae</taxon>
        <taxon>Halocaridina</taxon>
    </lineage>
</organism>